<evidence type="ECO:0000313" key="3">
    <source>
        <dbReference type="EMBL" id="KAL3801784.1"/>
    </source>
</evidence>
<keyword evidence="4" id="KW-1185">Reference proteome</keyword>
<dbReference type="EMBL" id="JABMIG020000024">
    <property type="protein sequence ID" value="KAL3801784.1"/>
    <property type="molecule type" value="Genomic_DNA"/>
</dbReference>
<keyword evidence="2" id="KW-0812">Transmembrane</keyword>
<keyword evidence="2" id="KW-1133">Transmembrane helix</keyword>
<proteinExistence type="predicted"/>
<evidence type="ECO:0000256" key="2">
    <source>
        <dbReference type="SAM" id="Phobius"/>
    </source>
</evidence>
<feature type="compositionally biased region" description="Low complexity" evidence="1">
    <location>
        <begin position="23"/>
        <end position="33"/>
    </location>
</feature>
<reference evidence="3 4" key="1">
    <citation type="journal article" date="2020" name="G3 (Bethesda)">
        <title>Improved Reference Genome for Cyclotella cryptica CCMP332, a Model for Cell Wall Morphogenesis, Salinity Adaptation, and Lipid Production in Diatoms (Bacillariophyta).</title>
        <authorList>
            <person name="Roberts W.R."/>
            <person name="Downey K.M."/>
            <person name="Ruck E.C."/>
            <person name="Traller J.C."/>
            <person name="Alverson A.J."/>
        </authorList>
    </citation>
    <scope>NUCLEOTIDE SEQUENCE [LARGE SCALE GENOMIC DNA]</scope>
    <source>
        <strain evidence="3 4">CCMP332</strain>
    </source>
</reference>
<comment type="caution">
    <text evidence="3">The sequence shown here is derived from an EMBL/GenBank/DDBJ whole genome shotgun (WGS) entry which is preliminary data.</text>
</comment>
<dbReference type="Proteomes" id="UP001516023">
    <property type="component" value="Unassembled WGS sequence"/>
</dbReference>
<organism evidence="3 4">
    <name type="scientific">Cyclotella cryptica</name>
    <dbReference type="NCBI Taxonomy" id="29204"/>
    <lineage>
        <taxon>Eukaryota</taxon>
        <taxon>Sar</taxon>
        <taxon>Stramenopiles</taxon>
        <taxon>Ochrophyta</taxon>
        <taxon>Bacillariophyta</taxon>
        <taxon>Coscinodiscophyceae</taxon>
        <taxon>Thalassiosirophycidae</taxon>
        <taxon>Stephanodiscales</taxon>
        <taxon>Stephanodiscaceae</taxon>
        <taxon>Cyclotella</taxon>
    </lineage>
</organism>
<protein>
    <submittedName>
        <fullName evidence="3">Uncharacterized protein</fullName>
    </submittedName>
</protein>
<name>A0ABD3QNL2_9STRA</name>
<feature type="region of interest" description="Disordered" evidence="1">
    <location>
        <begin position="1"/>
        <end position="40"/>
    </location>
</feature>
<keyword evidence="2" id="KW-0472">Membrane</keyword>
<dbReference type="AlphaFoldDB" id="A0ABD3QNL2"/>
<evidence type="ECO:0000256" key="1">
    <source>
        <dbReference type="SAM" id="MobiDB-lite"/>
    </source>
</evidence>
<sequence length="81" mass="8500">MASKTKPKQGSNGNPKDPKSSKVKATSTSTPKSPEAKHLSASVPLVLSAIVGIVAFLAGVLTPPSMHLARELMADRYVKML</sequence>
<feature type="transmembrane region" description="Helical" evidence="2">
    <location>
        <begin position="41"/>
        <end position="61"/>
    </location>
</feature>
<evidence type="ECO:0000313" key="4">
    <source>
        <dbReference type="Proteomes" id="UP001516023"/>
    </source>
</evidence>
<gene>
    <name evidence="3" type="ORF">HJC23_001180</name>
</gene>
<accession>A0ABD3QNL2</accession>